<proteinExistence type="predicted"/>
<dbReference type="Proteomes" id="UP000309170">
    <property type="component" value="Unassembled WGS sequence"/>
</dbReference>
<dbReference type="EMBL" id="SZNT01000067">
    <property type="protein sequence ID" value="TKH13787.1"/>
    <property type="molecule type" value="Genomic_DNA"/>
</dbReference>
<gene>
    <name evidence="1" type="ORF">FC678_06365</name>
</gene>
<accession>A0A9X8ZJH5</accession>
<sequence length="178" mass="20504">MNKFRWSMFGLIVAAAAISVIITINQNAKSYEETQEDTSPVLETTDFETTDEEYTEEPALENEEVLYELGLGPASKREDVMKTMHSMTHQKVVSEEKWYNLEMNSENINALYNFIDDSEIIDYKSELLRIVGKWKEGNFDDIVEEHNYLWGEQNGNVGKATGVLTPEEEAQFVKLNFE</sequence>
<dbReference type="InterPro" id="IPR046208">
    <property type="entry name" value="DUF6241"/>
</dbReference>
<reference evidence="1 2" key="1">
    <citation type="journal article" date="2019" name="Environ. Microbiol.">
        <title>An active ?-lactamase is a part of an orchestrated cell wall stress resistance network of Bacillus subtilis and related rhizosphere species.</title>
        <authorList>
            <person name="Bucher T."/>
            <person name="Keren-Paz A."/>
            <person name="Hausser J."/>
            <person name="Olender T."/>
            <person name="Cytryn E."/>
            <person name="Kolodkin-Gal I."/>
        </authorList>
    </citation>
    <scope>NUCLEOTIDE SEQUENCE [LARGE SCALE GENOMIC DNA]</scope>
    <source>
        <strain evidence="1 2">I4</strain>
    </source>
</reference>
<evidence type="ECO:0000313" key="1">
    <source>
        <dbReference type="EMBL" id="TKH13787.1"/>
    </source>
</evidence>
<evidence type="ECO:0000313" key="2">
    <source>
        <dbReference type="Proteomes" id="UP000309170"/>
    </source>
</evidence>
<comment type="caution">
    <text evidence="1">The sequence shown here is derived from an EMBL/GenBank/DDBJ whole genome shotgun (WGS) entry which is preliminary data.</text>
</comment>
<dbReference type="Pfam" id="PF19754">
    <property type="entry name" value="DUF6241"/>
    <property type="match status" value="1"/>
</dbReference>
<dbReference type="AlphaFoldDB" id="A0A9X8ZJH5"/>
<dbReference type="RefSeq" id="WP_137023356.1">
    <property type="nucleotide sequence ID" value="NZ_SZNT01000067.1"/>
</dbReference>
<organism evidence="1 2">
    <name type="scientific">Peribacillus simplex</name>
    <dbReference type="NCBI Taxonomy" id="1478"/>
    <lineage>
        <taxon>Bacteria</taxon>
        <taxon>Bacillati</taxon>
        <taxon>Bacillota</taxon>
        <taxon>Bacilli</taxon>
        <taxon>Bacillales</taxon>
        <taxon>Bacillaceae</taxon>
        <taxon>Peribacillus</taxon>
    </lineage>
</organism>
<name>A0A9X8ZJH5_9BACI</name>
<protein>
    <submittedName>
        <fullName evidence="1">Uncharacterized protein</fullName>
    </submittedName>
</protein>